<keyword evidence="2 4" id="KW-0863">Zinc-finger</keyword>
<feature type="domain" description="SWIM-type" evidence="5">
    <location>
        <begin position="114"/>
        <end position="146"/>
    </location>
</feature>
<dbReference type="SMART" id="SM00575">
    <property type="entry name" value="ZnF_PMZ"/>
    <property type="match status" value="1"/>
</dbReference>
<dbReference type="Proteomes" id="UP000595140">
    <property type="component" value="Unassembled WGS sequence"/>
</dbReference>
<evidence type="ECO:0000256" key="3">
    <source>
        <dbReference type="ARBA" id="ARBA00022833"/>
    </source>
</evidence>
<proteinExistence type="predicted"/>
<evidence type="ECO:0000256" key="4">
    <source>
        <dbReference type="PROSITE-ProRule" id="PRU00325"/>
    </source>
</evidence>
<keyword evidence="7" id="KW-1185">Reference proteome</keyword>
<dbReference type="OrthoDB" id="1294417at2759"/>
<dbReference type="InterPro" id="IPR007527">
    <property type="entry name" value="Znf_SWIM"/>
</dbReference>
<evidence type="ECO:0000256" key="1">
    <source>
        <dbReference type="ARBA" id="ARBA00022723"/>
    </source>
</evidence>
<name>A0A484N5B3_9ASTE</name>
<gene>
    <name evidence="6" type="ORF">CCAM_LOCUS37795</name>
</gene>
<dbReference type="InterPro" id="IPR006564">
    <property type="entry name" value="Znf_PMZ"/>
</dbReference>
<dbReference type="Pfam" id="PF04434">
    <property type="entry name" value="SWIM"/>
    <property type="match status" value="1"/>
</dbReference>
<reference evidence="6 7" key="1">
    <citation type="submission" date="2018-04" db="EMBL/GenBank/DDBJ databases">
        <authorList>
            <person name="Vogel A."/>
        </authorList>
    </citation>
    <scope>NUCLEOTIDE SEQUENCE [LARGE SCALE GENOMIC DNA]</scope>
</reference>
<protein>
    <recommendedName>
        <fullName evidence="5">SWIM-type domain-containing protein</fullName>
    </recommendedName>
</protein>
<evidence type="ECO:0000313" key="7">
    <source>
        <dbReference type="Proteomes" id="UP000595140"/>
    </source>
</evidence>
<dbReference type="GO" id="GO:0008270">
    <property type="term" value="F:zinc ion binding"/>
    <property type="evidence" value="ECO:0007669"/>
    <property type="project" value="UniProtKB-KW"/>
</dbReference>
<dbReference type="EMBL" id="OOIL02005825">
    <property type="protein sequence ID" value="VFQ96019.1"/>
    <property type="molecule type" value="Genomic_DNA"/>
</dbReference>
<evidence type="ECO:0000259" key="5">
    <source>
        <dbReference type="PROSITE" id="PS50966"/>
    </source>
</evidence>
<keyword evidence="1" id="KW-0479">Metal-binding</keyword>
<dbReference type="PROSITE" id="PS50966">
    <property type="entry name" value="ZF_SWIM"/>
    <property type="match status" value="1"/>
</dbReference>
<organism evidence="6 7">
    <name type="scientific">Cuscuta campestris</name>
    <dbReference type="NCBI Taxonomy" id="132261"/>
    <lineage>
        <taxon>Eukaryota</taxon>
        <taxon>Viridiplantae</taxon>
        <taxon>Streptophyta</taxon>
        <taxon>Embryophyta</taxon>
        <taxon>Tracheophyta</taxon>
        <taxon>Spermatophyta</taxon>
        <taxon>Magnoliopsida</taxon>
        <taxon>eudicotyledons</taxon>
        <taxon>Gunneridae</taxon>
        <taxon>Pentapetalae</taxon>
        <taxon>asterids</taxon>
        <taxon>lamiids</taxon>
        <taxon>Solanales</taxon>
        <taxon>Convolvulaceae</taxon>
        <taxon>Cuscuteae</taxon>
        <taxon>Cuscuta</taxon>
        <taxon>Cuscuta subgen. Grammica</taxon>
        <taxon>Cuscuta sect. Cleistogrammica</taxon>
    </lineage>
</organism>
<sequence length="191" mass="21981">MWALSHDEGGSRHGITTTNSSESFKHVLKGCRCLPVFAIVRFTYDKLVKLFADRRTNGYLWQQSGYNFPMNLWKKIKNNEENRLYRRVVQHHAQHGIYFVVVDGSFNNGHRETFAVNLNARTCTCGDWVIYHIQCIHVHAVCHQCSLTVDHLIPNVFSLKSYINAYSGILMPLPDEADWPTPGYEIVRPTA</sequence>
<evidence type="ECO:0000313" key="6">
    <source>
        <dbReference type="EMBL" id="VFQ96019.1"/>
    </source>
</evidence>
<accession>A0A484N5B3</accession>
<dbReference type="AlphaFoldDB" id="A0A484N5B3"/>
<keyword evidence="3" id="KW-0862">Zinc</keyword>
<evidence type="ECO:0000256" key="2">
    <source>
        <dbReference type="ARBA" id="ARBA00022771"/>
    </source>
</evidence>